<dbReference type="SMART" id="SM00042">
    <property type="entry name" value="CUB"/>
    <property type="match status" value="3"/>
</dbReference>
<dbReference type="PANTHER" id="PTHR24251:SF40">
    <property type="entry name" value="CUB DOMAIN-CONTAINING PROTEIN"/>
    <property type="match status" value="1"/>
</dbReference>
<name>A0A9J6FUB5_HAELO</name>
<dbReference type="SUPFAM" id="SSF49854">
    <property type="entry name" value="Spermadhesin, CUB domain"/>
    <property type="match status" value="3"/>
</dbReference>
<feature type="compositionally biased region" description="Low complexity" evidence="4">
    <location>
        <begin position="35"/>
        <end position="49"/>
    </location>
</feature>
<evidence type="ECO:0000313" key="6">
    <source>
        <dbReference type="EMBL" id="KAH9365676.1"/>
    </source>
</evidence>
<dbReference type="OrthoDB" id="546450at2759"/>
<dbReference type="VEuPathDB" id="VectorBase:HLOH_041198"/>
<dbReference type="InterPro" id="IPR035914">
    <property type="entry name" value="Sperma_CUB_dom_sf"/>
</dbReference>
<reference evidence="6 7" key="1">
    <citation type="journal article" date="2020" name="Cell">
        <title>Large-Scale Comparative Analyses of Tick Genomes Elucidate Their Genetic Diversity and Vector Capacities.</title>
        <authorList>
            <consortium name="Tick Genome and Microbiome Consortium (TIGMIC)"/>
            <person name="Jia N."/>
            <person name="Wang J."/>
            <person name="Shi W."/>
            <person name="Du L."/>
            <person name="Sun Y."/>
            <person name="Zhan W."/>
            <person name="Jiang J.F."/>
            <person name="Wang Q."/>
            <person name="Zhang B."/>
            <person name="Ji P."/>
            <person name="Bell-Sakyi L."/>
            <person name="Cui X.M."/>
            <person name="Yuan T.T."/>
            <person name="Jiang B.G."/>
            <person name="Yang W.F."/>
            <person name="Lam T.T."/>
            <person name="Chang Q.C."/>
            <person name="Ding S.J."/>
            <person name="Wang X.J."/>
            <person name="Zhu J.G."/>
            <person name="Ruan X.D."/>
            <person name="Zhao L."/>
            <person name="Wei J.T."/>
            <person name="Ye R.Z."/>
            <person name="Que T.C."/>
            <person name="Du C.H."/>
            <person name="Zhou Y.H."/>
            <person name="Cheng J.X."/>
            <person name="Dai P.F."/>
            <person name="Guo W.B."/>
            <person name="Han X.H."/>
            <person name="Huang E.J."/>
            <person name="Li L.F."/>
            <person name="Wei W."/>
            <person name="Gao Y.C."/>
            <person name="Liu J.Z."/>
            <person name="Shao H.Z."/>
            <person name="Wang X."/>
            <person name="Wang C.C."/>
            <person name="Yang T.C."/>
            <person name="Huo Q.B."/>
            <person name="Li W."/>
            <person name="Chen H.Y."/>
            <person name="Chen S.E."/>
            <person name="Zhou L.G."/>
            <person name="Ni X.B."/>
            <person name="Tian J.H."/>
            <person name="Sheng Y."/>
            <person name="Liu T."/>
            <person name="Pan Y.S."/>
            <person name="Xia L.Y."/>
            <person name="Li J."/>
            <person name="Zhao F."/>
            <person name="Cao W.C."/>
        </authorList>
    </citation>
    <scope>NUCLEOTIDE SEQUENCE [LARGE SCALE GENOMIC DNA]</scope>
    <source>
        <strain evidence="6">HaeL-2018</strain>
    </source>
</reference>
<dbReference type="EMBL" id="JABSTR010000003">
    <property type="protein sequence ID" value="KAH9365676.1"/>
    <property type="molecule type" value="Genomic_DNA"/>
</dbReference>
<dbReference type="Proteomes" id="UP000821853">
    <property type="component" value="Unassembled WGS sequence"/>
</dbReference>
<feature type="domain" description="CUB" evidence="5">
    <location>
        <begin position="61"/>
        <end position="171"/>
    </location>
</feature>
<dbReference type="AlphaFoldDB" id="A0A9J6FUB5"/>
<dbReference type="PANTHER" id="PTHR24251">
    <property type="entry name" value="OVOCHYMASE-RELATED"/>
    <property type="match status" value="1"/>
</dbReference>
<feature type="domain" description="CUB" evidence="5">
    <location>
        <begin position="182"/>
        <end position="294"/>
    </location>
</feature>
<comment type="caution">
    <text evidence="6">The sequence shown here is derived from an EMBL/GenBank/DDBJ whole genome shotgun (WGS) entry which is preliminary data.</text>
</comment>
<dbReference type="Gene3D" id="2.60.120.290">
    <property type="entry name" value="Spermadhesin, CUB domain"/>
    <property type="match status" value="3"/>
</dbReference>
<keyword evidence="1" id="KW-0677">Repeat</keyword>
<dbReference type="PROSITE" id="PS01180">
    <property type="entry name" value="CUB"/>
    <property type="match status" value="3"/>
</dbReference>
<feature type="region of interest" description="Disordered" evidence="4">
    <location>
        <begin position="34"/>
        <end position="55"/>
    </location>
</feature>
<dbReference type="Pfam" id="PF00431">
    <property type="entry name" value="CUB"/>
    <property type="match status" value="3"/>
</dbReference>
<evidence type="ECO:0000313" key="7">
    <source>
        <dbReference type="Proteomes" id="UP000821853"/>
    </source>
</evidence>
<protein>
    <recommendedName>
        <fullName evidence="5">CUB domain-containing protein</fullName>
    </recommendedName>
</protein>
<dbReference type="CDD" id="cd00041">
    <property type="entry name" value="CUB"/>
    <property type="match status" value="3"/>
</dbReference>
<comment type="caution">
    <text evidence="3">Lacks conserved residue(s) required for the propagation of feature annotation.</text>
</comment>
<accession>A0A9J6FUB5</accession>
<dbReference type="FunFam" id="2.60.120.290:FF:000005">
    <property type="entry name" value="Procollagen C-endopeptidase enhancer 1"/>
    <property type="match status" value="2"/>
</dbReference>
<evidence type="ECO:0000256" key="2">
    <source>
        <dbReference type="ARBA" id="ARBA00023157"/>
    </source>
</evidence>
<gene>
    <name evidence="6" type="ORF">HPB48_003078</name>
</gene>
<evidence type="ECO:0000256" key="4">
    <source>
        <dbReference type="SAM" id="MobiDB-lite"/>
    </source>
</evidence>
<evidence type="ECO:0000259" key="5">
    <source>
        <dbReference type="PROSITE" id="PS01180"/>
    </source>
</evidence>
<dbReference type="FunFam" id="2.60.120.290:FF:000013">
    <property type="entry name" value="Membrane frizzled-related protein"/>
    <property type="match status" value="1"/>
</dbReference>
<feature type="domain" description="CUB" evidence="5">
    <location>
        <begin position="303"/>
        <end position="419"/>
    </location>
</feature>
<organism evidence="6 7">
    <name type="scientific">Haemaphysalis longicornis</name>
    <name type="common">Bush tick</name>
    <dbReference type="NCBI Taxonomy" id="44386"/>
    <lineage>
        <taxon>Eukaryota</taxon>
        <taxon>Metazoa</taxon>
        <taxon>Ecdysozoa</taxon>
        <taxon>Arthropoda</taxon>
        <taxon>Chelicerata</taxon>
        <taxon>Arachnida</taxon>
        <taxon>Acari</taxon>
        <taxon>Parasitiformes</taxon>
        <taxon>Ixodida</taxon>
        <taxon>Ixodoidea</taxon>
        <taxon>Ixodidae</taxon>
        <taxon>Haemaphysalinae</taxon>
        <taxon>Haemaphysalis</taxon>
    </lineage>
</organism>
<dbReference type="InterPro" id="IPR000859">
    <property type="entry name" value="CUB_dom"/>
</dbReference>
<proteinExistence type="predicted"/>
<sequence>MRKQGIENTPNKSSEMCLQLSIDPANGAVHILADNSSNSSRGRSFSSGGAPSESLREFRDCGGNLTALSRPARLYSPGYPKGYQSNQLCRWVITADGEITLHFVNIEIEESPGCEYDNIDVLIGPRQVPTGKICGTITNKTIETNATAVTVAFKSDESYEEKGFFLEFSANTGVAELAERECGDTFTTSEGNVSSPGYPFEYPDNSSCWYLINVQPGHVVVMRFKVIALEFDESCAFDYVEIFDGASEDSPSFGKFCGDSQKRILRSTSNSVLVHFKADDLLSNRGFLLQYEANSGGIKVSHDGGCVVASDAENGTVATPNYPNRYPASAHCLLDLEAPRENKVGLKFVDFSLEPDANCTFDFVEIWDGHKEGWTSLGRLCGDRGEMKELVTSENRMRLKFYADNFSEFRGFKANFYLIATKAKPEVEDSKAVVPRKHSTVPARELIEEISPDQTVAGDDQKILKCQPKVPGANVKW</sequence>
<keyword evidence="7" id="KW-1185">Reference proteome</keyword>
<evidence type="ECO:0000256" key="1">
    <source>
        <dbReference type="ARBA" id="ARBA00022737"/>
    </source>
</evidence>
<keyword evidence="2" id="KW-1015">Disulfide bond</keyword>
<evidence type="ECO:0000256" key="3">
    <source>
        <dbReference type="PROSITE-ProRule" id="PRU00059"/>
    </source>
</evidence>
<dbReference type="OMA" id="DCKHDYV"/>